<name>B0MJN1_9FIRM</name>
<evidence type="ECO:0000313" key="1">
    <source>
        <dbReference type="EMBL" id="EDS02100.1"/>
    </source>
</evidence>
<dbReference type="AlphaFoldDB" id="B0MJN1"/>
<proteinExistence type="predicted"/>
<protein>
    <submittedName>
        <fullName evidence="1">Uncharacterized protein</fullName>
    </submittedName>
</protein>
<keyword evidence="2" id="KW-1185">Reference proteome</keyword>
<evidence type="ECO:0000313" key="2">
    <source>
        <dbReference type="Proteomes" id="UP000005326"/>
    </source>
</evidence>
<accession>B0MJN1</accession>
<feature type="non-terminal residue" evidence="1">
    <location>
        <position position="1"/>
    </location>
</feature>
<organism evidence="1 2">
    <name type="scientific">[Eubacterium] siraeum DSM 15702</name>
    <dbReference type="NCBI Taxonomy" id="428128"/>
    <lineage>
        <taxon>Bacteria</taxon>
        <taxon>Bacillati</taxon>
        <taxon>Bacillota</taxon>
        <taxon>Clostridia</taxon>
        <taxon>Eubacteriales</taxon>
        <taxon>Oscillospiraceae</taxon>
        <taxon>Oscillospiraceae incertae sedis</taxon>
    </lineage>
</organism>
<dbReference type="Proteomes" id="UP000005326">
    <property type="component" value="Unassembled WGS sequence"/>
</dbReference>
<sequence>IEIFPQSEISIVYYPTFRRKKQVFNAKMHRPYKKDGAKHSRKNQC</sequence>
<gene>
    <name evidence="1" type="ORF">EUBSIR_00005</name>
</gene>
<comment type="caution">
    <text evidence="1">The sequence shown here is derived from an EMBL/GenBank/DDBJ whole genome shotgun (WGS) entry which is preliminary data.</text>
</comment>
<reference evidence="1" key="1">
    <citation type="submission" date="2007-10" db="EMBL/GenBank/DDBJ databases">
        <authorList>
            <person name="Fulton L."/>
            <person name="Clifton S."/>
            <person name="Fulton B."/>
            <person name="Xu J."/>
            <person name="Minx P."/>
            <person name="Pepin K.H."/>
            <person name="Johnson M."/>
            <person name="Thiruvilangam P."/>
            <person name="Bhonagiri V."/>
            <person name="Nash W.E."/>
            <person name="Mardis E.R."/>
            <person name="Wilson R.K."/>
        </authorList>
    </citation>
    <scope>NUCLEOTIDE SEQUENCE [LARGE SCALE GENOMIC DNA]</scope>
    <source>
        <strain evidence="1">DSM 15702</strain>
    </source>
</reference>
<reference evidence="1" key="2">
    <citation type="submission" date="2014-06" db="EMBL/GenBank/DDBJ databases">
        <title>Draft genome sequence of Eubacterium siraeum (DSM 15702).</title>
        <authorList>
            <person name="Sudarsanam P."/>
            <person name="Ley R."/>
            <person name="Guruge J."/>
            <person name="Turnbaugh P.J."/>
            <person name="Mahowald M."/>
            <person name="Liep D."/>
            <person name="Gordon J."/>
        </authorList>
    </citation>
    <scope>NUCLEOTIDE SEQUENCE</scope>
    <source>
        <strain evidence="1">DSM 15702</strain>
    </source>
</reference>
<dbReference type="EMBL" id="ABCA03000006">
    <property type="protein sequence ID" value="EDS02100.1"/>
    <property type="molecule type" value="Genomic_DNA"/>
</dbReference>